<dbReference type="AlphaFoldDB" id="A0A418Y819"/>
<dbReference type="Proteomes" id="UP000284006">
    <property type="component" value="Unassembled WGS sequence"/>
</dbReference>
<dbReference type="PANTHER" id="PTHR30386">
    <property type="entry name" value="MEMBRANE FUSION SUBUNIT OF EMRAB-TOLC MULTIDRUG EFFLUX PUMP"/>
    <property type="match status" value="1"/>
</dbReference>
<gene>
    <name evidence="2" type="ORF">D3872_01235</name>
</gene>
<reference evidence="2 3" key="1">
    <citation type="submission" date="2018-09" db="EMBL/GenBank/DDBJ databases">
        <authorList>
            <person name="Zhu H."/>
        </authorList>
    </citation>
    <scope>NUCLEOTIDE SEQUENCE [LARGE SCALE GENOMIC DNA]</scope>
    <source>
        <strain evidence="2 3">K1S02-61</strain>
    </source>
</reference>
<dbReference type="Gene3D" id="2.40.30.170">
    <property type="match status" value="1"/>
</dbReference>
<feature type="domain" description="AprE-like beta-barrel" evidence="1">
    <location>
        <begin position="42"/>
        <end position="133"/>
    </location>
</feature>
<keyword evidence="3" id="KW-1185">Reference proteome</keyword>
<feature type="non-terminal residue" evidence="2">
    <location>
        <position position="1"/>
    </location>
</feature>
<dbReference type="OrthoDB" id="9775513at2"/>
<dbReference type="PANTHER" id="PTHR30386:SF17">
    <property type="entry name" value="ALKALINE PROTEASE SECRETION PROTEIN APRE"/>
    <property type="match status" value="1"/>
</dbReference>
<name>A0A418Y819_9BURK</name>
<dbReference type="RefSeq" id="WP_119809136.1">
    <property type="nucleotide sequence ID" value="NZ_QYUP01000012.1"/>
</dbReference>
<dbReference type="PRINTS" id="PR01490">
    <property type="entry name" value="RTXTOXIND"/>
</dbReference>
<dbReference type="Pfam" id="PF26002">
    <property type="entry name" value="Beta-barrel_AprE"/>
    <property type="match status" value="1"/>
</dbReference>
<evidence type="ECO:0000313" key="2">
    <source>
        <dbReference type="EMBL" id="RJG27323.1"/>
    </source>
</evidence>
<evidence type="ECO:0000313" key="3">
    <source>
        <dbReference type="Proteomes" id="UP000284006"/>
    </source>
</evidence>
<dbReference type="InterPro" id="IPR050739">
    <property type="entry name" value="MFP"/>
</dbReference>
<dbReference type="InterPro" id="IPR058982">
    <property type="entry name" value="Beta-barrel_AprE"/>
</dbReference>
<accession>A0A418Y819</accession>
<protein>
    <submittedName>
        <fullName evidence="2">HlyD family efflux transporter periplasmic adaptor subunit</fullName>
    </submittedName>
</protein>
<proteinExistence type="predicted"/>
<sequence>AGQRRRQAPVDGTVVGLAVFTQGGVVSPGFRMMDIVPSGDALVAEGRLPVNLVDKVHAGLPVELIFSAFNTNTTPHIPGEVTHVSADRSVDERTGEPFYKVRVKVTDAGAKLIATKKLDVQPGMPVELFVKTGERTMMNYLIKPIIDRAQTSMSED</sequence>
<evidence type="ECO:0000259" key="1">
    <source>
        <dbReference type="Pfam" id="PF26002"/>
    </source>
</evidence>
<organism evidence="2 3">
    <name type="scientific">Massilia cavernae</name>
    <dbReference type="NCBI Taxonomy" id="2320864"/>
    <lineage>
        <taxon>Bacteria</taxon>
        <taxon>Pseudomonadati</taxon>
        <taxon>Pseudomonadota</taxon>
        <taxon>Betaproteobacteria</taxon>
        <taxon>Burkholderiales</taxon>
        <taxon>Oxalobacteraceae</taxon>
        <taxon>Telluria group</taxon>
        <taxon>Massilia</taxon>
    </lineage>
</organism>
<dbReference type="EMBL" id="QYUP01000012">
    <property type="protein sequence ID" value="RJG27323.1"/>
    <property type="molecule type" value="Genomic_DNA"/>
</dbReference>
<comment type="caution">
    <text evidence="2">The sequence shown here is derived from an EMBL/GenBank/DDBJ whole genome shotgun (WGS) entry which is preliminary data.</text>
</comment>